<dbReference type="GO" id="GO:0003677">
    <property type="term" value="F:DNA binding"/>
    <property type="evidence" value="ECO:0007669"/>
    <property type="project" value="TreeGrafter"/>
</dbReference>
<name>A0A8H7RI24_9FUNG</name>
<evidence type="ECO:0000313" key="4">
    <source>
        <dbReference type="Proteomes" id="UP000603453"/>
    </source>
</evidence>
<proteinExistence type="predicted"/>
<feature type="compositionally biased region" description="Pro residues" evidence="1">
    <location>
        <begin position="39"/>
        <end position="51"/>
    </location>
</feature>
<dbReference type="GO" id="GO:0016887">
    <property type="term" value="F:ATP hydrolysis activity"/>
    <property type="evidence" value="ECO:0007669"/>
    <property type="project" value="InterPro"/>
</dbReference>
<dbReference type="AlphaFoldDB" id="A0A8H7RI24"/>
<dbReference type="SUPFAM" id="SSF52540">
    <property type="entry name" value="P-loop containing nucleoside triphosphate hydrolases"/>
    <property type="match status" value="1"/>
</dbReference>
<feature type="region of interest" description="Disordered" evidence="1">
    <location>
        <begin position="29"/>
        <end position="72"/>
    </location>
</feature>
<sequence length="674" mass="76528">METKPKRSITDHFAIVPKEKKKEVKIHPLFTKKLTKKPVSPPPPPTPPTLPVAPAAPTLAAAQPTRTKKSTEKLRRAKKIKTNKQLDILNATVDTRGFFRSIKQARENRHSYSLEPLCEPPPLFDNQAIQDLMNLNYPQWQSNACCKLLFDSINFRPNLKIPWCDKYRPNCVDGLVVADLPDLQYLRDWLETLKIRKDPDRKNVGSLQGEDEPFNLVLLVGCHGIGKTAAVYTAAKETGYSIFEINASSRRTGKDVIKQVGEMTASHLVRFDHQQKKRKTGETIIIRDTVKKSKKVDIASHFKRMLTMSSANIPPEKEADVVMEDATSISGMSEKVAVEEDTVMEEAKPIINHTITSFFKKAIQTPPPPPSPPAAVVEEDISLVQVKPVNNTITSFFKKSMQKTATTESSISTTEPIMTITESTTTTTECQTATTESSTTAAKVSAESLTETEAESMDEEANTKDEHKQSLVLLEEVDILFEEDKGFWPAVIELCQKSRRPIIMTCNDDSEIPFEQLNIQTTIYFEIPEKQSMLAYVQLICCSENKTVEPYDLEFLCELYHYDIRKVIQTLQLWLNDDNRYLFARVMGFLDLLWIQKNDTLGILMDRLKGSSAKTIELCIDYITSKQGQHRQEKVMGIEDIHKRMENAAYADAWIEFTDKQRHQIYAYSANKIR</sequence>
<organism evidence="3 4">
    <name type="scientific">Mucor saturninus</name>
    <dbReference type="NCBI Taxonomy" id="64648"/>
    <lineage>
        <taxon>Eukaryota</taxon>
        <taxon>Fungi</taxon>
        <taxon>Fungi incertae sedis</taxon>
        <taxon>Mucoromycota</taxon>
        <taxon>Mucoromycotina</taxon>
        <taxon>Mucoromycetes</taxon>
        <taxon>Mucorales</taxon>
        <taxon>Mucorineae</taxon>
        <taxon>Mucoraceae</taxon>
        <taxon>Mucor</taxon>
    </lineage>
</organism>
<dbReference type="GO" id="GO:0005524">
    <property type="term" value="F:ATP binding"/>
    <property type="evidence" value="ECO:0007669"/>
    <property type="project" value="InterPro"/>
</dbReference>
<evidence type="ECO:0000256" key="1">
    <source>
        <dbReference type="SAM" id="MobiDB-lite"/>
    </source>
</evidence>
<evidence type="ECO:0000313" key="3">
    <source>
        <dbReference type="EMBL" id="KAG2210880.1"/>
    </source>
</evidence>
<dbReference type="GO" id="GO:0005634">
    <property type="term" value="C:nucleus"/>
    <property type="evidence" value="ECO:0007669"/>
    <property type="project" value="TreeGrafter"/>
</dbReference>
<dbReference type="InterPro" id="IPR003959">
    <property type="entry name" value="ATPase_AAA_core"/>
</dbReference>
<dbReference type="OrthoDB" id="9996895at2759"/>
<evidence type="ECO:0000259" key="2">
    <source>
        <dbReference type="Pfam" id="PF00004"/>
    </source>
</evidence>
<gene>
    <name evidence="3" type="ORF">INT47_000034</name>
</gene>
<dbReference type="InterPro" id="IPR027417">
    <property type="entry name" value="P-loop_NTPase"/>
</dbReference>
<feature type="compositionally biased region" description="Low complexity" evidence="1">
    <location>
        <begin position="52"/>
        <end position="65"/>
    </location>
</feature>
<feature type="compositionally biased region" description="Acidic residues" evidence="1">
    <location>
        <begin position="450"/>
        <end position="460"/>
    </location>
</feature>
<dbReference type="Gene3D" id="1.10.8.60">
    <property type="match status" value="1"/>
</dbReference>
<feature type="compositionally biased region" description="Low complexity" evidence="1">
    <location>
        <begin position="432"/>
        <end position="449"/>
    </location>
</feature>
<comment type="caution">
    <text evidence="3">The sequence shown here is derived from an EMBL/GenBank/DDBJ whole genome shotgun (WGS) entry which is preliminary data.</text>
</comment>
<accession>A0A8H7RI24</accession>
<keyword evidence="4" id="KW-1185">Reference proteome</keyword>
<dbReference type="EMBL" id="JAEPRD010000010">
    <property type="protein sequence ID" value="KAG2210880.1"/>
    <property type="molecule type" value="Genomic_DNA"/>
</dbReference>
<reference evidence="3" key="1">
    <citation type="submission" date="2020-12" db="EMBL/GenBank/DDBJ databases">
        <title>Metabolic potential, ecology and presence of endohyphal bacteria is reflected in genomic diversity of Mucoromycotina.</title>
        <authorList>
            <person name="Muszewska A."/>
            <person name="Okrasinska A."/>
            <person name="Steczkiewicz K."/>
            <person name="Drgas O."/>
            <person name="Orlowska M."/>
            <person name="Perlinska-Lenart U."/>
            <person name="Aleksandrzak-Piekarczyk T."/>
            <person name="Szatraj K."/>
            <person name="Zielenkiewicz U."/>
            <person name="Pilsyk S."/>
            <person name="Malc E."/>
            <person name="Mieczkowski P."/>
            <person name="Kruszewska J.S."/>
            <person name="Biernat P."/>
            <person name="Pawlowska J."/>
        </authorList>
    </citation>
    <scope>NUCLEOTIDE SEQUENCE</scope>
    <source>
        <strain evidence="3">WA0000017839</strain>
    </source>
</reference>
<feature type="region of interest" description="Disordered" evidence="1">
    <location>
        <begin position="432"/>
        <end position="467"/>
    </location>
</feature>
<dbReference type="PANTHER" id="PTHR23389:SF21">
    <property type="entry name" value="ATPASE FAMILY AAA DOMAIN-CONTAINING PROTEIN 5"/>
    <property type="match status" value="1"/>
</dbReference>
<dbReference type="Pfam" id="PF00004">
    <property type="entry name" value="AAA"/>
    <property type="match status" value="1"/>
</dbReference>
<dbReference type="Gene3D" id="3.40.50.300">
    <property type="entry name" value="P-loop containing nucleotide triphosphate hydrolases"/>
    <property type="match status" value="2"/>
</dbReference>
<dbReference type="PANTHER" id="PTHR23389">
    <property type="entry name" value="CHROMOSOME TRANSMISSION FIDELITY FACTOR 18"/>
    <property type="match status" value="1"/>
</dbReference>
<dbReference type="Proteomes" id="UP000603453">
    <property type="component" value="Unassembled WGS sequence"/>
</dbReference>
<protein>
    <recommendedName>
        <fullName evidence="2">ATPase AAA-type core domain-containing protein</fullName>
    </recommendedName>
</protein>
<feature type="domain" description="ATPase AAA-type core" evidence="2">
    <location>
        <begin position="217"/>
        <end position="285"/>
    </location>
</feature>